<evidence type="ECO:0000256" key="4">
    <source>
        <dbReference type="ARBA" id="ARBA00022553"/>
    </source>
</evidence>
<evidence type="ECO:0000256" key="5">
    <source>
        <dbReference type="ARBA" id="ARBA00022679"/>
    </source>
</evidence>
<dbReference type="SMART" id="SM00086">
    <property type="entry name" value="PAC"/>
    <property type="match status" value="1"/>
</dbReference>
<dbReference type="SUPFAM" id="SSF47384">
    <property type="entry name" value="Homodimeric domain of signal transducing histidine kinase"/>
    <property type="match status" value="1"/>
</dbReference>
<keyword evidence="8" id="KW-0418">Kinase</keyword>
<evidence type="ECO:0000256" key="9">
    <source>
        <dbReference type="ARBA" id="ARBA00022840"/>
    </source>
</evidence>
<dbReference type="Gene3D" id="3.30.450.20">
    <property type="entry name" value="PAS domain"/>
    <property type="match status" value="1"/>
</dbReference>
<evidence type="ECO:0000256" key="3">
    <source>
        <dbReference type="ARBA" id="ARBA00012438"/>
    </source>
</evidence>
<dbReference type="PANTHER" id="PTHR42878:SF7">
    <property type="entry name" value="SENSOR HISTIDINE KINASE GLRK"/>
    <property type="match status" value="1"/>
</dbReference>
<gene>
    <name evidence="16" type="ORF">ACFSTG_06460</name>
</gene>
<dbReference type="SMART" id="SM00388">
    <property type="entry name" value="HisKA"/>
    <property type="match status" value="1"/>
</dbReference>
<feature type="domain" description="Histidine kinase" evidence="13">
    <location>
        <begin position="150"/>
        <end position="372"/>
    </location>
</feature>
<dbReference type="Gene3D" id="3.30.565.10">
    <property type="entry name" value="Histidine kinase-like ATPase, C-terminal domain"/>
    <property type="match status" value="1"/>
</dbReference>
<dbReference type="EMBL" id="JBHULT010000006">
    <property type="protein sequence ID" value="MFD2517529.1"/>
    <property type="molecule type" value="Genomic_DNA"/>
</dbReference>
<keyword evidence="12" id="KW-0472">Membrane</keyword>
<keyword evidence="7" id="KW-0547">Nucleotide-binding</keyword>
<accession>A0ABW5IV22</accession>
<dbReference type="InterPro" id="IPR036097">
    <property type="entry name" value="HisK_dim/P_sf"/>
</dbReference>
<evidence type="ECO:0000256" key="8">
    <source>
        <dbReference type="ARBA" id="ARBA00022777"/>
    </source>
</evidence>
<dbReference type="InterPro" id="IPR035965">
    <property type="entry name" value="PAS-like_dom_sf"/>
</dbReference>
<evidence type="ECO:0000256" key="12">
    <source>
        <dbReference type="ARBA" id="ARBA00023136"/>
    </source>
</evidence>
<protein>
    <recommendedName>
        <fullName evidence="3">histidine kinase</fullName>
        <ecNumber evidence="3">2.7.13.3</ecNumber>
    </recommendedName>
</protein>
<dbReference type="PANTHER" id="PTHR42878">
    <property type="entry name" value="TWO-COMPONENT HISTIDINE KINASE"/>
    <property type="match status" value="1"/>
</dbReference>
<keyword evidence="10" id="KW-1133">Transmembrane helix</keyword>
<keyword evidence="6" id="KW-0812">Transmembrane</keyword>
<dbReference type="Pfam" id="PF02518">
    <property type="entry name" value="HATPase_c"/>
    <property type="match status" value="1"/>
</dbReference>
<dbReference type="InterPro" id="IPR005467">
    <property type="entry name" value="His_kinase_dom"/>
</dbReference>
<evidence type="ECO:0000256" key="7">
    <source>
        <dbReference type="ARBA" id="ARBA00022741"/>
    </source>
</evidence>
<dbReference type="EC" id="2.7.13.3" evidence="3"/>
<dbReference type="InterPro" id="IPR001610">
    <property type="entry name" value="PAC"/>
</dbReference>
<dbReference type="CDD" id="cd00075">
    <property type="entry name" value="HATPase"/>
    <property type="match status" value="1"/>
</dbReference>
<dbReference type="PROSITE" id="PS50112">
    <property type="entry name" value="PAS"/>
    <property type="match status" value="1"/>
</dbReference>
<keyword evidence="17" id="KW-1185">Reference proteome</keyword>
<proteinExistence type="predicted"/>
<keyword evidence="4" id="KW-0597">Phosphoprotein</keyword>
<evidence type="ECO:0000313" key="16">
    <source>
        <dbReference type="EMBL" id="MFD2517529.1"/>
    </source>
</evidence>
<dbReference type="InterPro" id="IPR013655">
    <property type="entry name" value="PAS_fold_3"/>
</dbReference>
<dbReference type="PROSITE" id="PS50109">
    <property type="entry name" value="HIS_KIN"/>
    <property type="match status" value="1"/>
</dbReference>
<dbReference type="SUPFAM" id="SSF55785">
    <property type="entry name" value="PYP-like sensor domain (PAS domain)"/>
    <property type="match status" value="1"/>
</dbReference>
<dbReference type="InterPro" id="IPR003594">
    <property type="entry name" value="HATPase_dom"/>
</dbReference>
<evidence type="ECO:0000256" key="6">
    <source>
        <dbReference type="ARBA" id="ARBA00022692"/>
    </source>
</evidence>
<evidence type="ECO:0000259" key="13">
    <source>
        <dbReference type="PROSITE" id="PS50109"/>
    </source>
</evidence>
<evidence type="ECO:0000256" key="11">
    <source>
        <dbReference type="ARBA" id="ARBA00023012"/>
    </source>
</evidence>
<keyword evidence="9 16" id="KW-0067">ATP-binding</keyword>
<dbReference type="InterPro" id="IPR003661">
    <property type="entry name" value="HisK_dim/P_dom"/>
</dbReference>
<dbReference type="Proteomes" id="UP001597468">
    <property type="component" value="Unassembled WGS sequence"/>
</dbReference>
<dbReference type="Pfam" id="PF08447">
    <property type="entry name" value="PAS_3"/>
    <property type="match status" value="1"/>
</dbReference>
<dbReference type="InterPro" id="IPR036890">
    <property type="entry name" value="HATPase_C_sf"/>
</dbReference>
<keyword evidence="11" id="KW-0902">Two-component regulatory system</keyword>
<evidence type="ECO:0000256" key="10">
    <source>
        <dbReference type="ARBA" id="ARBA00022989"/>
    </source>
</evidence>
<reference evidence="17" key="1">
    <citation type="journal article" date="2019" name="Int. J. Syst. Evol. Microbiol.">
        <title>The Global Catalogue of Microorganisms (GCM) 10K type strain sequencing project: providing services to taxonomists for standard genome sequencing and annotation.</title>
        <authorList>
            <consortium name="The Broad Institute Genomics Platform"/>
            <consortium name="The Broad Institute Genome Sequencing Center for Infectious Disease"/>
            <person name="Wu L."/>
            <person name="Ma J."/>
        </authorList>
    </citation>
    <scope>NUCLEOTIDE SEQUENCE [LARGE SCALE GENOMIC DNA]</scope>
    <source>
        <strain evidence="17">KCTC 42585</strain>
    </source>
</reference>
<dbReference type="InterPro" id="IPR050351">
    <property type="entry name" value="BphY/WalK/GraS-like"/>
</dbReference>
<dbReference type="Gene3D" id="1.10.287.130">
    <property type="match status" value="1"/>
</dbReference>
<evidence type="ECO:0000256" key="1">
    <source>
        <dbReference type="ARBA" id="ARBA00000085"/>
    </source>
</evidence>
<sequence length="376" mass="43398">MAILANEVTAQAELNKTIKESETRFHQMADLTPEKIICADTSGKIYYFNKSWLDFTGLNLESLIKKGWEDFMHPEELNSTRRKWNQAIKSGNVFEKELRLRDKNGDYKWHLSRAVPVKDEDGKIKMWIGAITQIHKLKEEEERKESFLKLASHELKTPITSIKGYTQLLLERLKETKEVLPKSIPIIPSLERIDSQITRLTRLISEMLDLSRVQESKLTLQKVSFSLNRMVEESVQDIQYSSTTARVKIDHKDQLFVHGDRDRISQVLINLITNAIKYSPNNKNIEVKVFQEGKDKACVSVRDHGIGINLKDQQNIFERFFRVSGKDEQTYSGLGIGLYLAKEIMTRHNGDIRVKSEKGKGSLFTFSLPLEKIKES</sequence>
<dbReference type="RefSeq" id="WP_380749867.1">
    <property type="nucleotide sequence ID" value="NZ_JBHULT010000006.1"/>
</dbReference>
<dbReference type="CDD" id="cd00082">
    <property type="entry name" value="HisKA"/>
    <property type="match status" value="1"/>
</dbReference>
<comment type="caution">
    <text evidence="16">The sequence shown here is derived from an EMBL/GenBank/DDBJ whole genome shotgun (WGS) entry which is preliminary data.</text>
</comment>
<dbReference type="InterPro" id="IPR004358">
    <property type="entry name" value="Sig_transdc_His_kin-like_C"/>
</dbReference>
<dbReference type="InterPro" id="IPR000014">
    <property type="entry name" value="PAS"/>
</dbReference>
<evidence type="ECO:0000256" key="2">
    <source>
        <dbReference type="ARBA" id="ARBA00004141"/>
    </source>
</evidence>
<name>A0ABW5IV22_9FLAO</name>
<evidence type="ECO:0000259" key="14">
    <source>
        <dbReference type="PROSITE" id="PS50112"/>
    </source>
</evidence>
<evidence type="ECO:0000259" key="15">
    <source>
        <dbReference type="PROSITE" id="PS50113"/>
    </source>
</evidence>
<comment type="catalytic activity">
    <reaction evidence="1">
        <text>ATP + protein L-histidine = ADP + protein N-phospho-L-histidine.</text>
        <dbReference type="EC" id="2.7.13.3"/>
    </reaction>
</comment>
<keyword evidence="5" id="KW-0808">Transferase</keyword>
<dbReference type="SMART" id="SM00091">
    <property type="entry name" value="PAS"/>
    <property type="match status" value="1"/>
</dbReference>
<feature type="domain" description="PAC" evidence="15">
    <location>
        <begin position="94"/>
        <end position="146"/>
    </location>
</feature>
<dbReference type="InterPro" id="IPR000700">
    <property type="entry name" value="PAS-assoc_C"/>
</dbReference>
<dbReference type="SMART" id="SM00387">
    <property type="entry name" value="HATPase_c"/>
    <property type="match status" value="1"/>
</dbReference>
<organism evidence="16 17">
    <name type="scientific">Salinimicrobium flavum</name>
    <dbReference type="NCBI Taxonomy" id="1737065"/>
    <lineage>
        <taxon>Bacteria</taxon>
        <taxon>Pseudomonadati</taxon>
        <taxon>Bacteroidota</taxon>
        <taxon>Flavobacteriia</taxon>
        <taxon>Flavobacteriales</taxon>
        <taxon>Flavobacteriaceae</taxon>
        <taxon>Salinimicrobium</taxon>
    </lineage>
</organism>
<evidence type="ECO:0000313" key="17">
    <source>
        <dbReference type="Proteomes" id="UP001597468"/>
    </source>
</evidence>
<dbReference type="Pfam" id="PF00512">
    <property type="entry name" value="HisKA"/>
    <property type="match status" value="1"/>
</dbReference>
<feature type="domain" description="PAS" evidence="14">
    <location>
        <begin position="21"/>
        <end position="91"/>
    </location>
</feature>
<dbReference type="NCBIfam" id="TIGR00229">
    <property type="entry name" value="sensory_box"/>
    <property type="match status" value="1"/>
</dbReference>
<dbReference type="PROSITE" id="PS50113">
    <property type="entry name" value="PAC"/>
    <property type="match status" value="1"/>
</dbReference>
<dbReference type="GO" id="GO:0005524">
    <property type="term" value="F:ATP binding"/>
    <property type="evidence" value="ECO:0007669"/>
    <property type="project" value="UniProtKB-KW"/>
</dbReference>
<dbReference type="SUPFAM" id="SSF55874">
    <property type="entry name" value="ATPase domain of HSP90 chaperone/DNA topoisomerase II/histidine kinase"/>
    <property type="match status" value="1"/>
</dbReference>
<dbReference type="PRINTS" id="PR00344">
    <property type="entry name" value="BCTRLSENSOR"/>
</dbReference>
<comment type="subcellular location">
    <subcellularLocation>
        <location evidence="2">Membrane</location>
        <topology evidence="2">Multi-pass membrane protein</topology>
    </subcellularLocation>
</comment>
<dbReference type="CDD" id="cd00130">
    <property type="entry name" value="PAS"/>
    <property type="match status" value="1"/>
</dbReference>